<dbReference type="OrthoDB" id="9793825at2"/>
<dbReference type="InterPro" id="IPR036291">
    <property type="entry name" value="NAD(P)-bd_dom_sf"/>
</dbReference>
<evidence type="ECO:0000313" key="5">
    <source>
        <dbReference type="EMBL" id="SMH51695.1"/>
    </source>
</evidence>
<dbReference type="PRINTS" id="PR00080">
    <property type="entry name" value="SDRFAMILY"/>
</dbReference>
<sequence>MRVALITGASSGIGLATSRMFVEAGIAVVGVARDPEKNAAMEKELAGGAVPVVTLSADVRDDDTPRRAVELAIERFGRLDHLVNNAGIGSPKPVHETDDDTLDLFLDVMLRSPFRFCREALKIFGREATIVNVSSTYALVGGLRGGAYSAAKAGINGLTTHLACQYGSSGIRTNAVAPGVVATPMTAHRMADERFRRMNVDMTPATRLGTPEDVAQAIFFLSSPASSWINGQVLAVDGGWSTTKFLTEEALSAERRSVTPDWTHSGRSRSHASELE</sequence>
<dbReference type="CDD" id="cd05233">
    <property type="entry name" value="SDR_c"/>
    <property type="match status" value="1"/>
</dbReference>
<evidence type="ECO:0000259" key="4">
    <source>
        <dbReference type="SMART" id="SM00822"/>
    </source>
</evidence>
<accession>A0A1X7PLI2</accession>
<dbReference type="Pfam" id="PF13561">
    <property type="entry name" value="adh_short_C2"/>
    <property type="match status" value="1"/>
</dbReference>
<evidence type="ECO:0000256" key="2">
    <source>
        <dbReference type="ARBA" id="ARBA00023002"/>
    </source>
</evidence>
<dbReference type="PANTHER" id="PTHR42760:SF133">
    <property type="entry name" value="3-OXOACYL-[ACYL-CARRIER-PROTEIN] REDUCTASE"/>
    <property type="match status" value="1"/>
</dbReference>
<gene>
    <name evidence="5" type="ORF">SAMN02982922_4493</name>
</gene>
<proteinExistence type="inferred from homology"/>
<keyword evidence="6" id="KW-1185">Reference proteome</keyword>
<dbReference type="PRINTS" id="PR00081">
    <property type="entry name" value="GDHRDH"/>
</dbReference>
<comment type="similarity">
    <text evidence="1">Belongs to the short-chain dehydrogenases/reductases (SDR) family.</text>
</comment>
<dbReference type="FunFam" id="3.40.50.720:FF:000084">
    <property type="entry name" value="Short-chain dehydrogenase reductase"/>
    <property type="match status" value="1"/>
</dbReference>
<dbReference type="RefSeq" id="WP_085466176.1">
    <property type="nucleotide sequence ID" value="NZ_FXBL01000004.1"/>
</dbReference>
<dbReference type="InterPro" id="IPR020904">
    <property type="entry name" value="Sc_DH/Rdtase_CS"/>
</dbReference>
<protein>
    <submittedName>
        <fullName evidence="5">NAD(P)-dependent dehydrogenase, short-chain alcohol dehydrogenase family</fullName>
    </submittedName>
</protein>
<dbReference type="Proteomes" id="UP000193083">
    <property type="component" value="Unassembled WGS sequence"/>
</dbReference>
<dbReference type="SMART" id="SM00822">
    <property type="entry name" value="PKS_KR"/>
    <property type="match status" value="1"/>
</dbReference>
<dbReference type="SUPFAM" id="SSF51735">
    <property type="entry name" value="NAD(P)-binding Rossmann-fold domains"/>
    <property type="match status" value="1"/>
</dbReference>
<dbReference type="EMBL" id="FXBL01000004">
    <property type="protein sequence ID" value="SMH51695.1"/>
    <property type="molecule type" value="Genomic_DNA"/>
</dbReference>
<dbReference type="PANTHER" id="PTHR42760">
    <property type="entry name" value="SHORT-CHAIN DEHYDROGENASES/REDUCTASES FAMILY MEMBER"/>
    <property type="match status" value="1"/>
</dbReference>
<keyword evidence="2" id="KW-0560">Oxidoreductase</keyword>
<feature type="domain" description="Ketoreductase" evidence="4">
    <location>
        <begin position="2"/>
        <end position="181"/>
    </location>
</feature>
<name>A0A1X7PLI2_9HYPH</name>
<evidence type="ECO:0000256" key="1">
    <source>
        <dbReference type="ARBA" id="ARBA00006484"/>
    </source>
</evidence>
<organism evidence="5 6">
    <name type="scientific">Mesorhizobium australicum</name>
    <dbReference type="NCBI Taxonomy" id="536018"/>
    <lineage>
        <taxon>Bacteria</taxon>
        <taxon>Pseudomonadati</taxon>
        <taxon>Pseudomonadota</taxon>
        <taxon>Alphaproteobacteria</taxon>
        <taxon>Hyphomicrobiales</taxon>
        <taxon>Phyllobacteriaceae</taxon>
        <taxon>Mesorhizobium</taxon>
    </lineage>
</organism>
<evidence type="ECO:0000313" key="6">
    <source>
        <dbReference type="Proteomes" id="UP000193083"/>
    </source>
</evidence>
<evidence type="ECO:0000256" key="3">
    <source>
        <dbReference type="SAM" id="MobiDB-lite"/>
    </source>
</evidence>
<dbReference type="InterPro" id="IPR002347">
    <property type="entry name" value="SDR_fam"/>
</dbReference>
<feature type="region of interest" description="Disordered" evidence="3">
    <location>
        <begin position="256"/>
        <end position="276"/>
    </location>
</feature>
<dbReference type="PROSITE" id="PS00061">
    <property type="entry name" value="ADH_SHORT"/>
    <property type="match status" value="1"/>
</dbReference>
<dbReference type="InterPro" id="IPR057326">
    <property type="entry name" value="KR_dom"/>
</dbReference>
<dbReference type="AlphaFoldDB" id="A0A1X7PLI2"/>
<dbReference type="Gene3D" id="3.40.50.720">
    <property type="entry name" value="NAD(P)-binding Rossmann-like Domain"/>
    <property type="match status" value="1"/>
</dbReference>
<reference evidence="5 6" key="1">
    <citation type="submission" date="2017-04" db="EMBL/GenBank/DDBJ databases">
        <authorList>
            <person name="Afonso C.L."/>
            <person name="Miller P.J."/>
            <person name="Scott M.A."/>
            <person name="Spackman E."/>
            <person name="Goraichik I."/>
            <person name="Dimitrov K.M."/>
            <person name="Suarez D.L."/>
            <person name="Swayne D.E."/>
        </authorList>
    </citation>
    <scope>NUCLEOTIDE SEQUENCE [LARGE SCALE GENOMIC DNA]</scope>
    <source>
        <strain evidence="5 6">B5P</strain>
    </source>
</reference>
<dbReference type="GO" id="GO:0016616">
    <property type="term" value="F:oxidoreductase activity, acting on the CH-OH group of donors, NAD or NADP as acceptor"/>
    <property type="evidence" value="ECO:0007669"/>
    <property type="project" value="TreeGrafter"/>
</dbReference>